<feature type="transmembrane region" description="Helical" evidence="1">
    <location>
        <begin position="247"/>
        <end position="264"/>
    </location>
</feature>
<feature type="transmembrane region" description="Helical" evidence="1">
    <location>
        <begin position="61"/>
        <end position="83"/>
    </location>
</feature>
<evidence type="ECO:0000256" key="1">
    <source>
        <dbReference type="SAM" id="Phobius"/>
    </source>
</evidence>
<keyword evidence="1" id="KW-0812">Transmembrane</keyword>
<organism evidence="2 3">
    <name type="scientific">Actinoplanes digitatis</name>
    <dbReference type="NCBI Taxonomy" id="1868"/>
    <lineage>
        <taxon>Bacteria</taxon>
        <taxon>Bacillati</taxon>
        <taxon>Actinomycetota</taxon>
        <taxon>Actinomycetes</taxon>
        <taxon>Micromonosporales</taxon>
        <taxon>Micromonosporaceae</taxon>
        <taxon>Actinoplanes</taxon>
    </lineage>
</organism>
<gene>
    <name evidence="2" type="ORF">BJ971_004766</name>
</gene>
<feature type="transmembrane region" description="Helical" evidence="1">
    <location>
        <begin position="168"/>
        <end position="189"/>
    </location>
</feature>
<protein>
    <recommendedName>
        <fullName evidence="4">DUF2157 domain-containing protein</fullName>
    </recommendedName>
</protein>
<dbReference type="RefSeq" id="WP_184995422.1">
    <property type="nucleotide sequence ID" value="NZ_BOMK01000075.1"/>
</dbReference>
<keyword evidence="3" id="KW-1185">Reference proteome</keyword>
<feature type="transmembrane region" description="Helical" evidence="1">
    <location>
        <begin position="136"/>
        <end position="156"/>
    </location>
</feature>
<comment type="caution">
    <text evidence="2">The sequence shown here is derived from an EMBL/GenBank/DDBJ whole genome shotgun (WGS) entry which is preliminary data.</text>
</comment>
<keyword evidence="1" id="KW-1133">Transmembrane helix</keyword>
<name>A0A7W7MS29_9ACTN</name>
<feature type="transmembrane region" description="Helical" evidence="1">
    <location>
        <begin position="219"/>
        <end position="238"/>
    </location>
</feature>
<dbReference type="Proteomes" id="UP000578112">
    <property type="component" value="Unassembled WGS sequence"/>
</dbReference>
<feature type="transmembrane region" description="Helical" evidence="1">
    <location>
        <begin position="196"/>
        <end position="213"/>
    </location>
</feature>
<accession>A0A7W7MS29</accession>
<reference evidence="2 3" key="1">
    <citation type="submission" date="2020-08" db="EMBL/GenBank/DDBJ databases">
        <title>Sequencing the genomes of 1000 actinobacteria strains.</title>
        <authorList>
            <person name="Klenk H.-P."/>
        </authorList>
    </citation>
    <scope>NUCLEOTIDE SEQUENCE [LARGE SCALE GENOMIC DNA]</scope>
    <source>
        <strain evidence="2 3">DSM 43149</strain>
    </source>
</reference>
<feature type="transmembrane region" description="Helical" evidence="1">
    <location>
        <begin position="270"/>
        <end position="290"/>
    </location>
</feature>
<evidence type="ECO:0000313" key="2">
    <source>
        <dbReference type="EMBL" id="MBB4764210.1"/>
    </source>
</evidence>
<dbReference type="AlphaFoldDB" id="A0A7W7MS29"/>
<feature type="transmembrane region" description="Helical" evidence="1">
    <location>
        <begin position="297"/>
        <end position="315"/>
    </location>
</feature>
<evidence type="ECO:0008006" key="4">
    <source>
        <dbReference type="Google" id="ProtNLM"/>
    </source>
</evidence>
<proteinExistence type="predicted"/>
<keyword evidence="1" id="KW-0472">Membrane</keyword>
<sequence length="353" mass="36030">MEQSTDDRSAPVPADPDTDRLRAALGRLVGRGVLDDSQAAAVVAEFAGLPQPSRAGGLRRIFGEIAGYVGASFVVGACLLFLGDEWESLGRLGRFAILAGMAVALFAAGMAVWWNAMQADRDGRSASPGDDLHRRLASTLFTGAAAAAAFAAYASLESSTKDYEAYAAEAPFAASVAGLAVVAVGYLLARTALGQLGMAVAAFAVYATLLELLDVPDYSALLGLGTIALGALWAVLAWRGLVAERRLGLAIAVALALIGAQFVVGESGHAWTVLGYVLTALVAGACFTAYAKIRDWVLLAGGVVGATLVVPEVLYDVTDGSLGPSGVMLAAGVTLLIGSLAGLRIRATPSTGT</sequence>
<feature type="transmembrane region" description="Helical" evidence="1">
    <location>
        <begin position="327"/>
        <end position="345"/>
    </location>
</feature>
<feature type="transmembrane region" description="Helical" evidence="1">
    <location>
        <begin position="95"/>
        <end position="116"/>
    </location>
</feature>
<evidence type="ECO:0000313" key="3">
    <source>
        <dbReference type="Proteomes" id="UP000578112"/>
    </source>
</evidence>
<dbReference type="EMBL" id="JACHNH010000001">
    <property type="protein sequence ID" value="MBB4764210.1"/>
    <property type="molecule type" value="Genomic_DNA"/>
</dbReference>